<feature type="domain" description="Cytochrome c" evidence="6">
    <location>
        <begin position="38"/>
        <end position="127"/>
    </location>
</feature>
<proteinExistence type="predicted"/>
<dbReference type="Proteomes" id="UP001319104">
    <property type="component" value="Unassembled WGS sequence"/>
</dbReference>
<evidence type="ECO:0000259" key="6">
    <source>
        <dbReference type="PROSITE" id="PS51007"/>
    </source>
</evidence>
<protein>
    <submittedName>
        <fullName evidence="7">Cytochrome c</fullName>
    </submittedName>
</protein>
<dbReference type="InterPro" id="IPR051459">
    <property type="entry name" value="Cytochrome_c-type_DH"/>
</dbReference>
<evidence type="ECO:0000256" key="4">
    <source>
        <dbReference type="PROSITE-ProRule" id="PRU00433"/>
    </source>
</evidence>
<dbReference type="GO" id="GO:0009055">
    <property type="term" value="F:electron transfer activity"/>
    <property type="evidence" value="ECO:0007669"/>
    <property type="project" value="InterPro"/>
</dbReference>
<evidence type="ECO:0000313" key="8">
    <source>
        <dbReference type="Proteomes" id="UP001319104"/>
    </source>
</evidence>
<dbReference type="GO" id="GO:0046872">
    <property type="term" value="F:metal ion binding"/>
    <property type="evidence" value="ECO:0007669"/>
    <property type="project" value="UniProtKB-KW"/>
</dbReference>
<name>A0AAP2CHR7_9BACT</name>
<evidence type="ECO:0000256" key="5">
    <source>
        <dbReference type="SAM" id="SignalP"/>
    </source>
</evidence>
<sequence length="145" mass="15900">MNVIKIIALALLGTVSLACESEKSTSSISHIKDTKTKQYAIEGKTLYEQNCSNCHQSDGTGLGRVIPPLAQADFMLEDQGRTARLIRYGIKGEITVNGVQYNQNMPANTQLTPIEIAQIMTYIYNVWGNDEGLVSASDVEKFLAD</sequence>
<keyword evidence="2 4" id="KW-0479">Metal-binding</keyword>
<organism evidence="7 8">
    <name type="scientific">Litoribacter ruber</name>
    <dbReference type="NCBI Taxonomy" id="702568"/>
    <lineage>
        <taxon>Bacteria</taxon>
        <taxon>Pseudomonadati</taxon>
        <taxon>Bacteroidota</taxon>
        <taxon>Cytophagia</taxon>
        <taxon>Cytophagales</taxon>
        <taxon>Cyclobacteriaceae</taxon>
        <taxon>Litoribacter</taxon>
    </lineage>
</organism>
<keyword evidence="1 4" id="KW-0349">Heme</keyword>
<dbReference type="SUPFAM" id="SSF46626">
    <property type="entry name" value="Cytochrome c"/>
    <property type="match status" value="1"/>
</dbReference>
<dbReference type="PANTHER" id="PTHR35008">
    <property type="entry name" value="BLL4482 PROTEIN-RELATED"/>
    <property type="match status" value="1"/>
</dbReference>
<gene>
    <name evidence="7" type="ORF">KI659_13065</name>
</gene>
<dbReference type="InterPro" id="IPR036909">
    <property type="entry name" value="Cyt_c-like_dom_sf"/>
</dbReference>
<keyword evidence="3 4" id="KW-0408">Iron</keyword>
<dbReference type="PROSITE" id="PS51007">
    <property type="entry name" value="CYTC"/>
    <property type="match status" value="1"/>
</dbReference>
<dbReference type="Pfam" id="PF00034">
    <property type="entry name" value="Cytochrom_C"/>
    <property type="match status" value="1"/>
</dbReference>
<evidence type="ECO:0000256" key="1">
    <source>
        <dbReference type="ARBA" id="ARBA00022617"/>
    </source>
</evidence>
<evidence type="ECO:0000313" key="7">
    <source>
        <dbReference type="EMBL" id="MBS9524943.1"/>
    </source>
</evidence>
<dbReference type="EMBL" id="JAHCMY010000007">
    <property type="protein sequence ID" value="MBS9524943.1"/>
    <property type="molecule type" value="Genomic_DNA"/>
</dbReference>
<keyword evidence="5" id="KW-0732">Signal</keyword>
<reference evidence="7 8" key="1">
    <citation type="submission" date="2021-05" db="EMBL/GenBank/DDBJ databases">
        <authorList>
            <person name="Zhang Z.D."/>
            <person name="Osman G."/>
        </authorList>
    </citation>
    <scope>NUCLEOTIDE SEQUENCE [LARGE SCALE GENOMIC DNA]</scope>
    <source>
        <strain evidence="7 8">KCTC 32217</strain>
    </source>
</reference>
<dbReference type="AlphaFoldDB" id="A0AAP2CHR7"/>
<dbReference type="PANTHER" id="PTHR35008:SF8">
    <property type="entry name" value="ALCOHOL DEHYDROGENASE CYTOCHROME C SUBUNIT"/>
    <property type="match status" value="1"/>
</dbReference>
<dbReference type="InterPro" id="IPR009056">
    <property type="entry name" value="Cyt_c-like_dom"/>
</dbReference>
<dbReference type="GO" id="GO:0020037">
    <property type="term" value="F:heme binding"/>
    <property type="evidence" value="ECO:0007669"/>
    <property type="project" value="InterPro"/>
</dbReference>
<feature type="chain" id="PRO_5043054509" evidence="5">
    <location>
        <begin position="21"/>
        <end position="145"/>
    </location>
</feature>
<keyword evidence="8" id="KW-1185">Reference proteome</keyword>
<dbReference type="Gene3D" id="1.10.760.10">
    <property type="entry name" value="Cytochrome c-like domain"/>
    <property type="match status" value="1"/>
</dbReference>
<feature type="signal peptide" evidence="5">
    <location>
        <begin position="1"/>
        <end position="20"/>
    </location>
</feature>
<evidence type="ECO:0000256" key="3">
    <source>
        <dbReference type="ARBA" id="ARBA00023004"/>
    </source>
</evidence>
<comment type="caution">
    <text evidence="7">The sequence shown here is derived from an EMBL/GenBank/DDBJ whole genome shotgun (WGS) entry which is preliminary data.</text>
</comment>
<dbReference type="PROSITE" id="PS51257">
    <property type="entry name" value="PROKAR_LIPOPROTEIN"/>
    <property type="match status" value="1"/>
</dbReference>
<dbReference type="RefSeq" id="WP_213945804.1">
    <property type="nucleotide sequence ID" value="NZ_JAHCMY010000007.1"/>
</dbReference>
<evidence type="ECO:0000256" key="2">
    <source>
        <dbReference type="ARBA" id="ARBA00022723"/>
    </source>
</evidence>
<accession>A0AAP2CHR7</accession>